<keyword evidence="2" id="KW-1185">Reference proteome</keyword>
<accession>A0A0C9YXW4</accession>
<dbReference type="EMBL" id="KN833749">
    <property type="protein sequence ID" value="KIK21611.1"/>
    <property type="molecule type" value="Genomic_DNA"/>
</dbReference>
<proteinExistence type="predicted"/>
<protein>
    <submittedName>
        <fullName evidence="1">Uncharacterized protein</fullName>
    </submittedName>
</protein>
<name>A0A0C9YXW4_9AGAM</name>
<reference evidence="2" key="2">
    <citation type="submission" date="2015-01" db="EMBL/GenBank/DDBJ databases">
        <title>Evolutionary Origins and Diversification of the Mycorrhizal Mutualists.</title>
        <authorList>
            <consortium name="DOE Joint Genome Institute"/>
            <consortium name="Mycorrhizal Genomics Consortium"/>
            <person name="Kohler A."/>
            <person name="Kuo A."/>
            <person name="Nagy L.G."/>
            <person name="Floudas D."/>
            <person name="Copeland A."/>
            <person name="Barry K.W."/>
            <person name="Cichocki N."/>
            <person name="Veneault-Fourrey C."/>
            <person name="LaButti K."/>
            <person name="Lindquist E.A."/>
            <person name="Lipzen A."/>
            <person name="Lundell T."/>
            <person name="Morin E."/>
            <person name="Murat C."/>
            <person name="Riley R."/>
            <person name="Ohm R."/>
            <person name="Sun H."/>
            <person name="Tunlid A."/>
            <person name="Henrissat B."/>
            <person name="Grigoriev I.V."/>
            <person name="Hibbett D.S."/>
            <person name="Martin F."/>
        </authorList>
    </citation>
    <scope>NUCLEOTIDE SEQUENCE [LARGE SCALE GENOMIC DNA]</scope>
    <source>
        <strain evidence="2">441</strain>
    </source>
</reference>
<dbReference type="Proteomes" id="UP000054018">
    <property type="component" value="Unassembled WGS sequence"/>
</dbReference>
<dbReference type="AlphaFoldDB" id="A0A0C9YXW4"/>
<organism evidence="1 2">
    <name type="scientific">Pisolithus microcarpus 441</name>
    <dbReference type="NCBI Taxonomy" id="765257"/>
    <lineage>
        <taxon>Eukaryota</taxon>
        <taxon>Fungi</taxon>
        <taxon>Dikarya</taxon>
        <taxon>Basidiomycota</taxon>
        <taxon>Agaricomycotina</taxon>
        <taxon>Agaricomycetes</taxon>
        <taxon>Agaricomycetidae</taxon>
        <taxon>Boletales</taxon>
        <taxon>Sclerodermatineae</taxon>
        <taxon>Pisolithaceae</taxon>
        <taxon>Pisolithus</taxon>
    </lineage>
</organism>
<evidence type="ECO:0000313" key="2">
    <source>
        <dbReference type="Proteomes" id="UP000054018"/>
    </source>
</evidence>
<dbReference type="OrthoDB" id="2677178at2759"/>
<gene>
    <name evidence="1" type="ORF">PISMIDRAFT_12127</name>
</gene>
<dbReference type="HOGENOM" id="CLU_000288_138_6_1"/>
<sequence length="177" mass="19861">MGWRSVTISFLFPRPHQLISNAAVLPIPTPRRRTVRDDKSTFINRRLTLPSIAHRVTTIRLLGAGPLIPSYTYEIRASGLRPLEIALPDKLEDAAMKQGALQLVRPWHSKLLSPSAESDATTEKQLFSTLERPFHALLLIQLPHNEYKRIVSSTLIIAEPVDSSSVLQSKVRTLNIV</sequence>
<evidence type="ECO:0000313" key="1">
    <source>
        <dbReference type="EMBL" id="KIK21611.1"/>
    </source>
</evidence>
<reference evidence="1 2" key="1">
    <citation type="submission" date="2014-04" db="EMBL/GenBank/DDBJ databases">
        <authorList>
            <consortium name="DOE Joint Genome Institute"/>
            <person name="Kuo A."/>
            <person name="Kohler A."/>
            <person name="Costa M.D."/>
            <person name="Nagy L.G."/>
            <person name="Floudas D."/>
            <person name="Copeland A."/>
            <person name="Barry K.W."/>
            <person name="Cichocki N."/>
            <person name="Veneault-Fourrey C."/>
            <person name="LaButti K."/>
            <person name="Lindquist E.A."/>
            <person name="Lipzen A."/>
            <person name="Lundell T."/>
            <person name="Morin E."/>
            <person name="Murat C."/>
            <person name="Sun H."/>
            <person name="Tunlid A."/>
            <person name="Henrissat B."/>
            <person name="Grigoriev I.V."/>
            <person name="Hibbett D.S."/>
            <person name="Martin F."/>
            <person name="Nordberg H.P."/>
            <person name="Cantor M.N."/>
            <person name="Hua S.X."/>
        </authorList>
    </citation>
    <scope>NUCLEOTIDE SEQUENCE [LARGE SCALE GENOMIC DNA]</scope>
    <source>
        <strain evidence="1 2">441</strain>
    </source>
</reference>